<evidence type="ECO:0000313" key="4">
    <source>
        <dbReference type="Proteomes" id="UP000650994"/>
    </source>
</evidence>
<keyword evidence="4" id="KW-1185">Reference proteome</keyword>
<name>A0A1M7BDC4_9FLAO</name>
<organism evidence="2 3">
    <name type="scientific">Chishuiella changwenlii</name>
    <dbReference type="NCBI Taxonomy" id="1434701"/>
    <lineage>
        <taxon>Bacteria</taxon>
        <taxon>Pseudomonadati</taxon>
        <taxon>Bacteroidota</taxon>
        <taxon>Flavobacteriia</taxon>
        <taxon>Flavobacteriales</taxon>
        <taxon>Weeksellaceae</taxon>
        <taxon>Chishuiella</taxon>
    </lineage>
</organism>
<accession>A0A1M7BDC4</accession>
<dbReference type="OrthoDB" id="660752at2"/>
<reference evidence="4" key="4">
    <citation type="journal article" date="2019" name="Int. J. Syst. Evol. Microbiol.">
        <title>The Global Catalogue of Microorganisms (GCM) 10K type strain sequencing project: providing services to taxonomists for standard genome sequencing and annotation.</title>
        <authorList>
            <consortium name="The Broad Institute Genomics Platform"/>
            <consortium name="The Broad Institute Genome Sequencing Center for Infectious Disease"/>
            <person name="Wu L."/>
            <person name="Ma J."/>
        </authorList>
    </citation>
    <scope>NUCLEOTIDE SEQUENCE [LARGE SCALE GENOMIC DNA]</scope>
    <source>
        <strain evidence="4">CGMCC 1.12707</strain>
    </source>
</reference>
<gene>
    <name evidence="1" type="ORF">GCM10010984_12590</name>
    <name evidence="2" type="ORF">SAMN05443634_110135</name>
</gene>
<dbReference type="EMBL" id="BMFL01000007">
    <property type="protein sequence ID" value="GGE96548.1"/>
    <property type="molecule type" value="Genomic_DNA"/>
</dbReference>
<evidence type="ECO:0000313" key="1">
    <source>
        <dbReference type="EMBL" id="GGE96548.1"/>
    </source>
</evidence>
<dbReference type="Proteomes" id="UP000650994">
    <property type="component" value="Unassembled WGS sequence"/>
</dbReference>
<dbReference type="Proteomes" id="UP000184120">
    <property type="component" value="Unassembled WGS sequence"/>
</dbReference>
<reference evidence="1" key="5">
    <citation type="submission" date="2024-05" db="EMBL/GenBank/DDBJ databases">
        <authorList>
            <person name="Sun Q."/>
            <person name="Zhou Y."/>
        </authorList>
    </citation>
    <scope>NUCLEOTIDE SEQUENCE</scope>
    <source>
        <strain evidence="1">CGMCC 1.12707</strain>
    </source>
</reference>
<reference evidence="2" key="2">
    <citation type="submission" date="2016-11" db="EMBL/GenBank/DDBJ databases">
        <authorList>
            <person name="Jaros S."/>
            <person name="Januszkiewicz K."/>
            <person name="Wedrychowicz H."/>
        </authorList>
    </citation>
    <scope>NUCLEOTIDE SEQUENCE [LARGE SCALE GENOMIC DNA]</scope>
    <source>
        <strain evidence="2">DSM 27989</strain>
    </source>
</reference>
<evidence type="ECO:0000313" key="2">
    <source>
        <dbReference type="EMBL" id="SHL52924.1"/>
    </source>
</evidence>
<dbReference type="EMBL" id="FRBH01000010">
    <property type="protein sequence ID" value="SHL52924.1"/>
    <property type="molecule type" value="Genomic_DNA"/>
</dbReference>
<sequence length="211" mass="25073">MKKYIYLSLLSFISVGFYSCKEFKNSINDTLNEKVDSVEDEKATPVSTHVEKEDELVLVNNLHALEKAEKALRNRNEFKGKDIFIYRTIHFYDDGRINVKLQNPDNPLFIDQYQYKDEKWEEPTPVRLSKNDKIKEDLVNLNRVSFLHVNNVYNALVEKRKEIGSKSTDYTIYVAYYKDRVNWYPSTLSNDRYEYDIEFNEDGTLKSFEMK</sequence>
<evidence type="ECO:0000313" key="3">
    <source>
        <dbReference type="Proteomes" id="UP000184120"/>
    </source>
</evidence>
<reference evidence="1" key="1">
    <citation type="journal article" date="2014" name="Int. J. Syst. Evol. Microbiol.">
        <title>Complete genome of a new Firmicutes species belonging to the dominant human colonic microbiota ('Ruminococcus bicirculans') reveals two chromosomes and a selective capacity to utilize plant glucans.</title>
        <authorList>
            <consortium name="NISC Comparative Sequencing Program"/>
            <person name="Wegmann U."/>
            <person name="Louis P."/>
            <person name="Goesmann A."/>
            <person name="Henrissat B."/>
            <person name="Duncan S.H."/>
            <person name="Flint H.J."/>
        </authorList>
    </citation>
    <scope>NUCLEOTIDE SEQUENCE</scope>
    <source>
        <strain evidence="1">CGMCC 1.12707</strain>
    </source>
</reference>
<dbReference type="RefSeq" id="WP_143147332.1">
    <property type="nucleotide sequence ID" value="NZ_BMFL01000007.1"/>
</dbReference>
<reference evidence="3" key="3">
    <citation type="submission" date="2016-11" db="EMBL/GenBank/DDBJ databases">
        <authorList>
            <person name="Varghese N."/>
            <person name="Submissions S."/>
        </authorList>
    </citation>
    <scope>NUCLEOTIDE SEQUENCE [LARGE SCALE GENOMIC DNA]</scope>
    <source>
        <strain evidence="3">DSM 27989</strain>
    </source>
</reference>
<dbReference type="AlphaFoldDB" id="A0A1M7BDC4"/>
<proteinExistence type="predicted"/>
<dbReference type="PROSITE" id="PS51257">
    <property type="entry name" value="PROKAR_LIPOPROTEIN"/>
    <property type="match status" value="1"/>
</dbReference>
<dbReference type="STRING" id="1434701.SAMN05443634_110135"/>
<protein>
    <submittedName>
        <fullName evidence="2">Uncharacterized protein</fullName>
    </submittedName>
</protein>